<gene>
    <name evidence="1" type="ORF">ACFQNF_19450</name>
</gene>
<name>A0ABW2R336_9NEIS</name>
<organism evidence="1 2">
    <name type="scientific">Iodobacter arcticus</name>
    <dbReference type="NCBI Taxonomy" id="590593"/>
    <lineage>
        <taxon>Bacteria</taxon>
        <taxon>Pseudomonadati</taxon>
        <taxon>Pseudomonadota</taxon>
        <taxon>Betaproteobacteria</taxon>
        <taxon>Neisseriales</taxon>
        <taxon>Chitinibacteraceae</taxon>
        <taxon>Iodobacter</taxon>
    </lineage>
</organism>
<accession>A0ABW2R336</accession>
<comment type="caution">
    <text evidence="1">The sequence shown here is derived from an EMBL/GenBank/DDBJ whole genome shotgun (WGS) entry which is preliminary data.</text>
</comment>
<reference evidence="2" key="1">
    <citation type="journal article" date="2019" name="Int. J. Syst. Evol. Microbiol.">
        <title>The Global Catalogue of Microorganisms (GCM) 10K type strain sequencing project: providing services to taxonomists for standard genome sequencing and annotation.</title>
        <authorList>
            <consortium name="The Broad Institute Genomics Platform"/>
            <consortium name="The Broad Institute Genome Sequencing Center for Infectious Disease"/>
            <person name="Wu L."/>
            <person name="Ma J."/>
        </authorList>
    </citation>
    <scope>NUCLEOTIDE SEQUENCE [LARGE SCALE GENOMIC DNA]</scope>
    <source>
        <strain evidence="2">CCUG 62945</strain>
    </source>
</reference>
<keyword evidence="2" id="KW-1185">Reference proteome</keyword>
<dbReference type="Proteomes" id="UP001596473">
    <property type="component" value="Unassembled WGS sequence"/>
</dbReference>
<dbReference type="RefSeq" id="WP_380189796.1">
    <property type="nucleotide sequence ID" value="NZ_JBHTBQ010000044.1"/>
</dbReference>
<proteinExistence type="predicted"/>
<sequence length="79" mass="9175">MNKSIDHVKIKINQYGSSINLYCLDMVSIPEADVLLCTYNGIRINVKFDYAYGWEIESIGDDKLKDDVLKNKLRDFLEQ</sequence>
<evidence type="ECO:0000313" key="2">
    <source>
        <dbReference type="Proteomes" id="UP001596473"/>
    </source>
</evidence>
<evidence type="ECO:0000313" key="1">
    <source>
        <dbReference type="EMBL" id="MFC7422038.1"/>
    </source>
</evidence>
<protein>
    <submittedName>
        <fullName evidence="1">Uncharacterized protein</fullName>
    </submittedName>
</protein>
<dbReference type="EMBL" id="JBHTBQ010000044">
    <property type="protein sequence ID" value="MFC7422038.1"/>
    <property type="molecule type" value="Genomic_DNA"/>
</dbReference>